<protein>
    <submittedName>
        <fullName evidence="1">Uncharacterized protein</fullName>
    </submittedName>
</protein>
<dbReference type="EMBL" id="HBHP01014605">
    <property type="protein sequence ID" value="CAD9762336.1"/>
    <property type="molecule type" value="Transcribed_RNA"/>
</dbReference>
<reference evidence="1" key="1">
    <citation type="submission" date="2021-01" db="EMBL/GenBank/DDBJ databases">
        <authorList>
            <person name="Corre E."/>
            <person name="Pelletier E."/>
            <person name="Niang G."/>
            <person name="Scheremetjew M."/>
            <person name="Finn R."/>
            <person name="Kale V."/>
            <person name="Holt S."/>
            <person name="Cochrane G."/>
            <person name="Meng A."/>
            <person name="Brown T."/>
            <person name="Cohen L."/>
        </authorList>
    </citation>
    <scope>NUCLEOTIDE SEQUENCE</scope>
    <source>
        <strain evidence="1">CCMP622</strain>
    </source>
</reference>
<gene>
    <name evidence="1" type="ORF">LSP00402_LOCUS9122</name>
</gene>
<name>A0A7S2TR77_9EUKA</name>
<proteinExistence type="predicted"/>
<sequence>MNLARSYIGAPRDVFPYRVWDLVNPSASIERLEEARAQGGTEVMQVLQKGMTNGIPFISVAGCPEWVPRTVMPHAIDHIRSQPRPNPSEPIHMLLVVGRPKPHDLSLDKGVLAALRDLEHLLAEPATPLVPANRLERPGHRPISYLLVIKGGS</sequence>
<accession>A0A7S2TR77</accession>
<organism evidence="1">
    <name type="scientific">Lotharella oceanica</name>
    <dbReference type="NCBI Taxonomy" id="641309"/>
    <lineage>
        <taxon>Eukaryota</taxon>
        <taxon>Sar</taxon>
        <taxon>Rhizaria</taxon>
        <taxon>Cercozoa</taxon>
        <taxon>Chlorarachniophyceae</taxon>
        <taxon>Lotharella</taxon>
    </lineage>
</organism>
<evidence type="ECO:0000313" key="1">
    <source>
        <dbReference type="EMBL" id="CAD9762336.1"/>
    </source>
</evidence>
<dbReference type="AlphaFoldDB" id="A0A7S2TR77"/>